<keyword evidence="2" id="KW-0675">Receptor</keyword>
<reference evidence="2" key="2">
    <citation type="journal article" date="2014" name="ISME J.">
        <title>Microbial stratification in low pH oxic and suboxic macroscopic growths along an acid mine drainage.</title>
        <authorList>
            <person name="Mendez-Garcia C."/>
            <person name="Mesa V."/>
            <person name="Sprenger R.R."/>
            <person name="Richter M."/>
            <person name="Diez M.S."/>
            <person name="Solano J."/>
            <person name="Bargiela R."/>
            <person name="Golyshina O.V."/>
            <person name="Manteca A."/>
            <person name="Ramos J.L."/>
            <person name="Gallego J.R."/>
            <person name="Llorente I."/>
            <person name="Martins Dos Santos V.A."/>
            <person name="Jensen O.N."/>
            <person name="Pelaez A.I."/>
            <person name="Sanchez J."/>
            <person name="Ferrer M."/>
        </authorList>
    </citation>
    <scope>NUCLEOTIDE SEQUENCE</scope>
</reference>
<evidence type="ECO:0000313" key="2">
    <source>
        <dbReference type="EMBL" id="EQD58677.1"/>
    </source>
</evidence>
<name>T1AMU6_9ZZZZ</name>
<feature type="domain" description="TonB-dependent receptor plug" evidence="1">
    <location>
        <begin position="17"/>
        <end position="129"/>
    </location>
</feature>
<evidence type="ECO:0000259" key="1">
    <source>
        <dbReference type="Pfam" id="PF07715"/>
    </source>
</evidence>
<dbReference type="EMBL" id="AUZY01005531">
    <property type="protein sequence ID" value="EQD58677.1"/>
    <property type="molecule type" value="Genomic_DNA"/>
</dbReference>
<dbReference type="InterPro" id="IPR012910">
    <property type="entry name" value="Plug_dom"/>
</dbReference>
<dbReference type="PROSITE" id="PS52016">
    <property type="entry name" value="TONB_DEPENDENT_REC_3"/>
    <property type="match status" value="1"/>
</dbReference>
<dbReference type="InterPro" id="IPR037066">
    <property type="entry name" value="Plug_dom_sf"/>
</dbReference>
<dbReference type="Gene3D" id="2.170.130.10">
    <property type="entry name" value="TonB-dependent receptor, plug domain"/>
    <property type="match status" value="1"/>
</dbReference>
<dbReference type="Pfam" id="PF07715">
    <property type="entry name" value="Plug"/>
    <property type="match status" value="1"/>
</dbReference>
<comment type="caution">
    <text evidence="2">The sequence shown here is derived from an EMBL/GenBank/DDBJ whole genome shotgun (WGS) entry which is preliminary data.</text>
</comment>
<reference evidence="2" key="1">
    <citation type="submission" date="2013-08" db="EMBL/GenBank/DDBJ databases">
        <authorList>
            <person name="Mendez C."/>
            <person name="Richter M."/>
            <person name="Ferrer M."/>
            <person name="Sanchez J."/>
        </authorList>
    </citation>
    <scope>NUCLEOTIDE SEQUENCE</scope>
</reference>
<protein>
    <submittedName>
        <fullName evidence="2">TonB-dependent receptor</fullName>
    </submittedName>
</protein>
<proteinExistence type="predicted"/>
<gene>
    <name evidence="2" type="ORF">B1B_08478</name>
</gene>
<organism evidence="2">
    <name type="scientific">mine drainage metagenome</name>
    <dbReference type="NCBI Taxonomy" id="410659"/>
    <lineage>
        <taxon>unclassified sequences</taxon>
        <taxon>metagenomes</taxon>
        <taxon>ecological metagenomes</taxon>
    </lineage>
</organism>
<dbReference type="InterPro" id="IPR039426">
    <property type="entry name" value="TonB-dep_rcpt-like"/>
</dbReference>
<sequence>MNRLAEADINAEANKKIQDNTGAMTIVGRKKFAENQTTGIGYVLMQTPSVNYYSRSGANGITGGMNYFMCRGYTTGGSNSAPSGGSNIEFSVEGVPQNVNQDGGMVYDLNLMNNDISSVDIQRGVTTSQQLGNYASGCAINIHLV</sequence>
<accession>T1AMU6</accession>
<dbReference type="SUPFAM" id="SSF56935">
    <property type="entry name" value="Porins"/>
    <property type="match status" value="1"/>
</dbReference>
<feature type="non-terminal residue" evidence="2">
    <location>
        <position position="145"/>
    </location>
</feature>
<dbReference type="AlphaFoldDB" id="T1AMU6"/>